<evidence type="ECO:0000313" key="2">
    <source>
        <dbReference type="Proteomes" id="UP000324222"/>
    </source>
</evidence>
<keyword evidence="2" id="KW-1185">Reference proteome</keyword>
<gene>
    <name evidence="1" type="ORF">E2C01_026470</name>
</gene>
<evidence type="ECO:0000313" key="1">
    <source>
        <dbReference type="EMBL" id="MPC33127.1"/>
    </source>
</evidence>
<dbReference type="Proteomes" id="UP000324222">
    <property type="component" value="Unassembled WGS sequence"/>
</dbReference>
<organism evidence="1 2">
    <name type="scientific">Portunus trituberculatus</name>
    <name type="common">Swimming crab</name>
    <name type="synonym">Neptunus trituberculatus</name>
    <dbReference type="NCBI Taxonomy" id="210409"/>
    <lineage>
        <taxon>Eukaryota</taxon>
        <taxon>Metazoa</taxon>
        <taxon>Ecdysozoa</taxon>
        <taxon>Arthropoda</taxon>
        <taxon>Crustacea</taxon>
        <taxon>Multicrustacea</taxon>
        <taxon>Malacostraca</taxon>
        <taxon>Eumalacostraca</taxon>
        <taxon>Eucarida</taxon>
        <taxon>Decapoda</taxon>
        <taxon>Pleocyemata</taxon>
        <taxon>Brachyura</taxon>
        <taxon>Eubrachyura</taxon>
        <taxon>Portunoidea</taxon>
        <taxon>Portunidae</taxon>
        <taxon>Portuninae</taxon>
        <taxon>Portunus</taxon>
    </lineage>
</organism>
<dbReference type="EMBL" id="VSRR010002766">
    <property type="protein sequence ID" value="MPC33127.1"/>
    <property type="molecule type" value="Genomic_DNA"/>
</dbReference>
<protein>
    <submittedName>
        <fullName evidence="1">Uncharacterized protein</fullName>
    </submittedName>
</protein>
<sequence length="81" mass="8991">MTSRKTGSEERSKPFRQKMLLSILLVRAEEASQSILTKFSLDVGKHGSHLRIHLTSNNLSSLLHLDALHILGHLTDGTCLT</sequence>
<proteinExistence type="predicted"/>
<dbReference type="AlphaFoldDB" id="A0A5B7EIN5"/>
<reference evidence="1 2" key="1">
    <citation type="submission" date="2019-05" db="EMBL/GenBank/DDBJ databases">
        <title>Another draft genome of Portunus trituberculatus and its Hox gene families provides insights of decapod evolution.</title>
        <authorList>
            <person name="Jeong J.-H."/>
            <person name="Song I."/>
            <person name="Kim S."/>
            <person name="Choi T."/>
            <person name="Kim D."/>
            <person name="Ryu S."/>
            <person name="Kim W."/>
        </authorList>
    </citation>
    <scope>NUCLEOTIDE SEQUENCE [LARGE SCALE GENOMIC DNA]</scope>
    <source>
        <tissue evidence="1">Muscle</tissue>
    </source>
</reference>
<comment type="caution">
    <text evidence="1">The sequence shown here is derived from an EMBL/GenBank/DDBJ whole genome shotgun (WGS) entry which is preliminary data.</text>
</comment>
<name>A0A5B7EIN5_PORTR</name>
<accession>A0A5B7EIN5</accession>